<name>A0A383AI84_9ZZZZ</name>
<sequence>MKTKYDPTLEMNFQMQEFHQEAMFWATL</sequence>
<dbReference type="AlphaFoldDB" id="A0A383AI84"/>
<proteinExistence type="predicted"/>
<evidence type="ECO:0000313" key="1">
    <source>
        <dbReference type="EMBL" id="SVE07364.1"/>
    </source>
</evidence>
<reference evidence="1" key="1">
    <citation type="submission" date="2018-05" db="EMBL/GenBank/DDBJ databases">
        <authorList>
            <person name="Lanie J.A."/>
            <person name="Ng W.-L."/>
            <person name="Kazmierczak K.M."/>
            <person name="Andrzejewski T.M."/>
            <person name="Davidsen T.M."/>
            <person name="Wayne K.J."/>
            <person name="Tettelin H."/>
            <person name="Glass J.I."/>
            <person name="Rusch D."/>
            <person name="Podicherti R."/>
            <person name="Tsui H.-C.T."/>
            <person name="Winkler M.E."/>
        </authorList>
    </citation>
    <scope>NUCLEOTIDE SEQUENCE</scope>
</reference>
<gene>
    <name evidence="1" type="ORF">METZ01_LOCUS460218</name>
</gene>
<accession>A0A383AI84</accession>
<organism evidence="1">
    <name type="scientific">marine metagenome</name>
    <dbReference type="NCBI Taxonomy" id="408172"/>
    <lineage>
        <taxon>unclassified sequences</taxon>
        <taxon>metagenomes</taxon>
        <taxon>ecological metagenomes</taxon>
    </lineage>
</organism>
<dbReference type="EMBL" id="UINC01192289">
    <property type="protein sequence ID" value="SVE07364.1"/>
    <property type="molecule type" value="Genomic_DNA"/>
</dbReference>
<feature type="non-terminal residue" evidence="1">
    <location>
        <position position="28"/>
    </location>
</feature>
<protein>
    <submittedName>
        <fullName evidence="1">Uncharacterized protein</fullName>
    </submittedName>
</protein>